<feature type="transmembrane region" description="Helical" evidence="6">
    <location>
        <begin position="143"/>
        <end position="164"/>
    </location>
</feature>
<dbReference type="PANTHER" id="PTHR23514:SF13">
    <property type="entry name" value="INNER MEMBRANE PROTEIN YBJJ"/>
    <property type="match status" value="1"/>
</dbReference>
<dbReference type="GO" id="GO:0022857">
    <property type="term" value="F:transmembrane transporter activity"/>
    <property type="evidence" value="ECO:0007669"/>
    <property type="project" value="InterPro"/>
</dbReference>
<evidence type="ECO:0000313" key="9">
    <source>
        <dbReference type="EMBL" id="NDO90925.1"/>
    </source>
</evidence>
<evidence type="ECO:0000256" key="2">
    <source>
        <dbReference type="ARBA" id="ARBA00022692"/>
    </source>
</evidence>
<evidence type="ECO:0000256" key="4">
    <source>
        <dbReference type="ARBA" id="ARBA00023136"/>
    </source>
</evidence>
<reference evidence="9" key="2">
    <citation type="submission" date="2020-01" db="EMBL/GenBank/DDBJ databases">
        <authorList>
            <person name="Aviles F."/>
            <person name="Meyer T.E."/>
            <person name="Kyndt J.A."/>
        </authorList>
    </citation>
    <scope>NUCLEOTIDE SEQUENCE</scope>
    <source>
        <strain evidence="9">SE3</strain>
    </source>
</reference>
<dbReference type="InterPro" id="IPR051788">
    <property type="entry name" value="MFS_Transporter"/>
</dbReference>
<feature type="transmembrane region" description="Helical" evidence="6">
    <location>
        <begin position="79"/>
        <end position="98"/>
    </location>
</feature>
<keyword evidence="2 6" id="KW-0812">Transmembrane</keyword>
<proteinExistence type="predicted"/>
<dbReference type="Proteomes" id="UP000440668">
    <property type="component" value="Unassembled WGS sequence"/>
</dbReference>
<keyword evidence="4 6" id="KW-0472">Membrane</keyword>
<feature type="transmembrane region" description="Helical" evidence="6">
    <location>
        <begin position="49"/>
        <end position="67"/>
    </location>
</feature>
<dbReference type="CDD" id="cd17393">
    <property type="entry name" value="MFS_MosC_like"/>
    <property type="match status" value="1"/>
</dbReference>
<evidence type="ECO:0000259" key="7">
    <source>
        <dbReference type="PROSITE" id="PS50850"/>
    </source>
</evidence>
<evidence type="ECO:0000313" key="8">
    <source>
        <dbReference type="EMBL" id="MTG88122.1"/>
    </source>
</evidence>
<evidence type="ECO:0000256" key="3">
    <source>
        <dbReference type="ARBA" id="ARBA00022989"/>
    </source>
</evidence>
<organism evidence="8 10">
    <name type="scientific">Cellulosimicrobium composti</name>
    <dbReference type="NCBI Taxonomy" id="2672572"/>
    <lineage>
        <taxon>Bacteria</taxon>
        <taxon>Bacillati</taxon>
        <taxon>Actinomycetota</taxon>
        <taxon>Actinomycetes</taxon>
        <taxon>Micrococcales</taxon>
        <taxon>Promicromonosporaceae</taxon>
        <taxon>Cellulosimicrobium</taxon>
    </lineage>
</organism>
<reference evidence="8 10" key="1">
    <citation type="submission" date="2019-11" db="EMBL/GenBank/DDBJ databases">
        <title>Cellulosimicrobium composti sp. nov. isolated from a compost.</title>
        <authorList>
            <person name="Yang Y."/>
        </authorList>
    </citation>
    <scope>NUCLEOTIDE SEQUENCE [LARGE SCALE GENOMIC DNA]</scope>
    <source>
        <strain evidence="8 10">BIT-GX5</strain>
    </source>
</reference>
<sequence length="438" mass="44366">MTARTDRRAVALATWAVFAVFFLNGFNFATWASRLPAVRDSLGFTEAQMGLLLLFMAVGSLLALPLSGMVVQRLGASKAVTLFAVANVVGLVTAVTGVATGEDLVVRVGLFLAGVGTGVWDAAMNLEGAAVEQRLGKAIMPRFHAGFSFGTMAGAGVGAVMAGLHVPVQAHLTGAVVLSLVGVLWSVRFFLPAGKVDDAPEAAVETAQDAAGADPAAAAGSGAPRTAGQEARGALSAWTEPRTLLIGLVVLAAALTEGAANDWVSLAVVDGFETSDAMGAVGLAVFLTAMTGMRLLGTGLLDRYGRVVVLRLSAALALVGLLLFTLAPSIWLALLGVVAWGLGAALGFPVGMSAASDDPARAAVRVSVVATIGYSAFFMGPPLIGFLAEHVGYRGALLVIAVPVLVGLLVVGATRPLPTAAGSAGRQAARSSQETPGR</sequence>
<evidence type="ECO:0000256" key="6">
    <source>
        <dbReference type="SAM" id="Phobius"/>
    </source>
</evidence>
<dbReference type="Gene3D" id="1.20.1250.20">
    <property type="entry name" value="MFS general substrate transporter like domains"/>
    <property type="match status" value="2"/>
</dbReference>
<evidence type="ECO:0000256" key="1">
    <source>
        <dbReference type="ARBA" id="ARBA00004651"/>
    </source>
</evidence>
<feature type="transmembrane region" description="Helical" evidence="6">
    <location>
        <begin position="308"/>
        <end position="324"/>
    </location>
</feature>
<feature type="transmembrane region" description="Helical" evidence="6">
    <location>
        <begin position="330"/>
        <end position="350"/>
    </location>
</feature>
<feature type="transmembrane region" description="Helical" evidence="6">
    <location>
        <begin position="277"/>
        <end position="296"/>
    </location>
</feature>
<dbReference type="Proteomes" id="UP000471672">
    <property type="component" value="Unassembled WGS sequence"/>
</dbReference>
<keyword evidence="3 6" id="KW-1133">Transmembrane helix</keyword>
<dbReference type="Pfam" id="PF07690">
    <property type="entry name" value="MFS_1"/>
    <property type="match status" value="1"/>
</dbReference>
<feature type="transmembrane region" description="Helical" evidence="6">
    <location>
        <begin position="104"/>
        <end position="123"/>
    </location>
</feature>
<comment type="subcellular location">
    <subcellularLocation>
        <location evidence="1">Cell membrane</location>
        <topology evidence="1">Multi-pass membrane protein</topology>
    </subcellularLocation>
</comment>
<name>A0A6N7ZFM5_9MICO</name>
<protein>
    <submittedName>
        <fullName evidence="8">MFS transporter</fullName>
    </submittedName>
</protein>
<gene>
    <name evidence="8" type="ORF">GJV82_04025</name>
    <name evidence="9" type="ORF">GYH36_15905</name>
</gene>
<dbReference type="EMBL" id="WMKA01000006">
    <property type="protein sequence ID" value="MTG88122.1"/>
    <property type="molecule type" value="Genomic_DNA"/>
</dbReference>
<dbReference type="PANTHER" id="PTHR23514">
    <property type="entry name" value="BYPASS OF STOP CODON PROTEIN 6"/>
    <property type="match status" value="1"/>
</dbReference>
<dbReference type="InterPro" id="IPR036259">
    <property type="entry name" value="MFS_trans_sf"/>
</dbReference>
<evidence type="ECO:0000313" key="11">
    <source>
        <dbReference type="Proteomes" id="UP000471672"/>
    </source>
</evidence>
<feature type="region of interest" description="Disordered" evidence="5">
    <location>
        <begin position="419"/>
        <end position="438"/>
    </location>
</feature>
<dbReference type="RefSeq" id="WP_155098344.1">
    <property type="nucleotide sequence ID" value="NZ_JAAFAN010000065.1"/>
</dbReference>
<feature type="transmembrane region" description="Helical" evidence="6">
    <location>
        <begin position="391"/>
        <end position="411"/>
    </location>
</feature>
<feature type="compositionally biased region" description="Low complexity" evidence="5">
    <location>
        <begin position="420"/>
        <end position="438"/>
    </location>
</feature>
<feature type="transmembrane region" description="Helical" evidence="6">
    <location>
        <begin position="170"/>
        <end position="191"/>
    </location>
</feature>
<dbReference type="PROSITE" id="PS50850">
    <property type="entry name" value="MFS"/>
    <property type="match status" value="1"/>
</dbReference>
<dbReference type="GO" id="GO:0005886">
    <property type="term" value="C:plasma membrane"/>
    <property type="evidence" value="ECO:0007669"/>
    <property type="project" value="UniProtKB-SubCell"/>
</dbReference>
<feature type="transmembrane region" description="Helical" evidence="6">
    <location>
        <begin position="9"/>
        <end position="29"/>
    </location>
</feature>
<evidence type="ECO:0000256" key="5">
    <source>
        <dbReference type="SAM" id="MobiDB-lite"/>
    </source>
</evidence>
<feature type="transmembrane region" description="Helical" evidence="6">
    <location>
        <begin position="362"/>
        <end position="379"/>
    </location>
</feature>
<dbReference type="SUPFAM" id="SSF103473">
    <property type="entry name" value="MFS general substrate transporter"/>
    <property type="match status" value="1"/>
</dbReference>
<evidence type="ECO:0000313" key="10">
    <source>
        <dbReference type="Proteomes" id="UP000440668"/>
    </source>
</evidence>
<accession>A0A6N7ZFM5</accession>
<comment type="caution">
    <text evidence="8">The sequence shown here is derived from an EMBL/GenBank/DDBJ whole genome shotgun (WGS) entry which is preliminary data.</text>
</comment>
<dbReference type="InterPro" id="IPR011701">
    <property type="entry name" value="MFS"/>
</dbReference>
<reference evidence="9 11" key="3">
    <citation type="journal article" date="2021" name="Arch. Microbiol.">
        <title>Cellulosimicrobium fucosivorans sp. nov., isolated from San Elijo Lagoon, contains a fucose metabolic pathway linked to carotenoid production.</title>
        <authorList>
            <person name="Aviles F.A."/>
            <person name="Kyndt J.A."/>
        </authorList>
    </citation>
    <scope>NUCLEOTIDE SEQUENCE [LARGE SCALE GENOMIC DNA]</scope>
    <source>
        <strain evidence="9 11">SE3</strain>
    </source>
</reference>
<dbReference type="AlphaFoldDB" id="A0A6N7ZFM5"/>
<dbReference type="InterPro" id="IPR020846">
    <property type="entry name" value="MFS_dom"/>
</dbReference>
<feature type="domain" description="Major facilitator superfamily (MFS) profile" evidence="7">
    <location>
        <begin position="13"/>
        <end position="419"/>
    </location>
</feature>
<feature type="transmembrane region" description="Helical" evidence="6">
    <location>
        <begin position="244"/>
        <end position="265"/>
    </location>
</feature>
<keyword evidence="11" id="KW-1185">Reference proteome</keyword>
<dbReference type="EMBL" id="JAAFAN010000065">
    <property type="protein sequence ID" value="NDO90925.1"/>
    <property type="molecule type" value="Genomic_DNA"/>
</dbReference>